<dbReference type="InterPro" id="IPR020472">
    <property type="entry name" value="WD40_PAC1"/>
</dbReference>
<dbReference type="InterPro" id="IPR036322">
    <property type="entry name" value="WD40_repeat_dom_sf"/>
</dbReference>
<feature type="repeat" description="WD" evidence="3">
    <location>
        <begin position="122"/>
        <end position="163"/>
    </location>
</feature>
<dbReference type="OrthoDB" id="2670902at2759"/>
<dbReference type="InterPro" id="IPR001680">
    <property type="entry name" value="WD40_rpt"/>
</dbReference>
<dbReference type="CDD" id="cd00200">
    <property type="entry name" value="WD40"/>
    <property type="match status" value="1"/>
</dbReference>
<dbReference type="AlphaFoldDB" id="A0A0D0AS57"/>
<feature type="repeat" description="WD" evidence="3">
    <location>
        <begin position="30"/>
        <end position="71"/>
    </location>
</feature>
<dbReference type="PRINTS" id="PR00320">
    <property type="entry name" value="GPROTEINBRPT"/>
</dbReference>
<dbReference type="PANTHER" id="PTHR19848:SF8">
    <property type="entry name" value="F-BOX AND WD REPEAT DOMAIN CONTAINING 7"/>
    <property type="match status" value="1"/>
</dbReference>
<evidence type="ECO:0000256" key="2">
    <source>
        <dbReference type="ARBA" id="ARBA00022737"/>
    </source>
</evidence>
<keyword evidence="5" id="KW-1185">Reference proteome</keyword>
<dbReference type="HOGENOM" id="CLU_000288_57_33_1"/>
<feature type="repeat" description="WD" evidence="3">
    <location>
        <begin position="243"/>
        <end position="284"/>
    </location>
</feature>
<dbReference type="Gene3D" id="2.130.10.10">
    <property type="entry name" value="YVTN repeat-like/Quinoprotein amine dehydrogenase"/>
    <property type="match status" value="3"/>
</dbReference>
<dbReference type="PROSITE" id="PS00678">
    <property type="entry name" value="WD_REPEATS_1"/>
    <property type="match status" value="2"/>
</dbReference>
<keyword evidence="2" id="KW-0677">Repeat</keyword>
<dbReference type="Proteomes" id="UP000054485">
    <property type="component" value="Unassembled WGS sequence"/>
</dbReference>
<dbReference type="SMART" id="SM00320">
    <property type="entry name" value="WD40"/>
    <property type="match status" value="7"/>
</dbReference>
<dbReference type="Pfam" id="PF00400">
    <property type="entry name" value="WD40"/>
    <property type="match status" value="6"/>
</dbReference>
<keyword evidence="1 3" id="KW-0853">WD repeat</keyword>
<name>A0A0D0AS57_9AGAM</name>
<dbReference type="PROSITE" id="PS50082">
    <property type="entry name" value="WD_REPEATS_2"/>
    <property type="match status" value="5"/>
</dbReference>
<gene>
    <name evidence="4" type="ORF">CY34DRAFT_477020</name>
</gene>
<dbReference type="InterPro" id="IPR015943">
    <property type="entry name" value="WD40/YVTN_repeat-like_dom_sf"/>
</dbReference>
<sequence>MAVTTLKALPKAPAQPTRKGQLVPHVKMILKGHEEKVNDVAFILGTRFLVSGSEDKSLRVWDLDTGKQVGEPLLGHDAVVRVLARSPNGRWIVSGADNGSILVWEIATNKTESELKRVPVLFKGHGSAFWGVVFAPDNETFASASLDQTVCVWKRETGEIVFGPLKVGSYAFSVAYSPDGTKLAAGTDKHIIIWNLKTGKELLKIEQRAFRVTFTPDGLRLISGDRKDIRISDATTGDIIKQFDAHTDDFLSLVIAPNGTKFATTSHDKTTRFFDLTTFEPIGEPLEHPDGVRGVSFSKDSQLIATGCYDNLVRTWTVPLSESELQQVSKFFHRVIPPADLPYSPRRKFSRKPS</sequence>
<organism evidence="4 5">
    <name type="scientific">Suillus luteus UH-Slu-Lm8-n1</name>
    <dbReference type="NCBI Taxonomy" id="930992"/>
    <lineage>
        <taxon>Eukaryota</taxon>
        <taxon>Fungi</taxon>
        <taxon>Dikarya</taxon>
        <taxon>Basidiomycota</taxon>
        <taxon>Agaricomycotina</taxon>
        <taxon>Agaricomycetes</taxon>
        <taxon>Agaricomycetidae</taxon>
        <taxon>Boletales</taxon>
        <taxon>Suillineae</taxon>
        <taxon>Suillaceae</taxon>
        <taxon>Suillus</taxon>
    </lineage>
</organism>
<dbReference type="STRING" id="930992.A0A0D0AS57"/>
<evidence type="ECO:0000256" key="3">
    <source>
        <dbReference type="PROSITE-ProRule" id="PRU00221"/>
    </source>
</evidence>
<dbReference type="InParanoid" id="A0A0D0AS57"/>
<accession>A0A0D0AS57</accession>
<feature type="repeat" description="WD" evidence="3">
    <location>
        <begin position="285"/>
        <end position="318"/>
    </location>
</feature>
<dbReference type="PROSITE" id="PS50294">
    <property type="entry name" value="WD_REPEATS_REGION"/>
    <property type="match status" value="4"/>
</dbReference>
<dbReference type="InterPro" id="IPR019775">
    <property type="entry name" value="WD40_repeat_CS"/>
</dbReference>
<dbReference type="EMBL" id="KN835476">
    <property type="protein sequence ID" value="KIK37077.1"/>
    <property type="molecule type" value="Genomic_DNA"/>
</dbReference>
<reference evidence="4 5" key="1">
    <citation type="submission" date="2014-04" db="EMBL/GenBank/DDBJ databases">
        <authorList>
            <consortium name="DOE Joint Genome Institute"/>
            <person name="Kuo A."/>
            <person name="Ruytinx J."/>
            <person name="Rineau F."/>
            <person name="Colpaert J."/>
            <person name="Kohler A."/>
            <person name="Nagy L.G."/>
            <person name="Floudas D."/>
            <person name="Copeland A."/>
            <person name="Barry K.W."/>
            <person name="Cichocki N."/>
            <person name="Veneault-Fourrey C."/>
            <person name="LaButti K."/>
            <person name="Lindquist E.A."/>
            <person name="Lipzen A."/>
            <person name="Lundell T."/>
            <person name="Morin E."/>
            <person name="Murat C."/>
            <person name="Sun H."/>
            <person name="Tunlid A."/>
            <person name="Henrissat B."/>
            <person name="Grigoriev I.V."/>
            <person name="Hibbett D.S."/>
            <person name="Martin F."/>
            <person name="Nordberg H.P."/>
            <person name="Cantor M.N."/>
            <person name="Hua S.X."/>
        </authorList>
    </citation>
    <scope>NUCLEOTIDE SEQUENCE [LARGE SCALE GENOMIC DNA]</scope>
    <source>
        <strain evidence="4 5">UH-Slu-Lm8-n1</strain>
    </source>
</reference>
<dbReference type="PANTHER" id="PTHR19848">
    <property type="entry name" value="WD40 REPEAT PROTEIN"/>
    <property type="match status" value="1"/>
</dbReference>
<feature type="repeat" description="WD" evidence="3">
    <location>
        <begin position="73"/>
        <end position="114"/>
    </location>
</feature>
<evidence type="ECO:0000256" key="1">
    <source>
        <dbReference type="ARBA" id="ARBA00022574"/>
    </source>
</evidence>
<evidence type="ECO:0000313" key="5">
    <source>
        <dbReference type="Proteomes" id="UP000054485"/>
    </source>
</evidence>
<proteinExistence type="predicted"/>
<protein>
    <submittedName>
        <fullName evidence="4">Uncharacterized protein</fullName>
    </submittedName>
</protein>
<evidence type="ECO:0000313" key="4">
    <source>
        <dbReference type="EMBL" id="KIK37077.1"/>
    </source>
</evidence>
<reference evidence="5" key="2">
    <citation type="submission" date="2015-01" db="EMBL/GenBank/DDBJ databases">
        <title>Evolutionary Origins and Diversification of the Mycorrhizal Mutualists.</title>
        <authorList>
            <consortium name="DOE Joint Genome Institute"/>
            <consortium name="Mycorrhizal Genomics Consortium"/>
            <person name="Kohler A."/>
            <person name="Kuo A."/>
            <person name="Nagy L.G."/>
            <person name="Floudas D."/>
            <person name="Copeland A."/>
            <person name="Barry K.W."/>
            <person name="Cichocki N."/>
            <person name="Veneault-Fourrey C."/>
            <person name="LaButti K."/>
            <person name="Lindquist E.A."/>
            <person name="Lipzen A."/>
            <person name="Lundell T."/>
            <person name="Morin E."/>
            <person name="Murat C."/>
            <person name="Riley R."/>
            <person name="Ohm R."/>
            <person name="Sun H."/>
            <person name="Tunlid A."/>
            <person name="Henrissat B."/>
            <person name="Grigoriev I.V."/>
            <person name="Hibbett D.S."/>
            <person name="Martin F."/>
        </authorList>
    </citation>
    <scope>NUCLEOTIDE SEQUENCE [LARGE SCALE GENOMIC DNA]</scope>
    <source>
        <strain evidence="5">UH-Slu-Lm8-n1</strain>
    </source>
</reference>
<dbReference type="SUPFAM" id="SSF50978">
    <property type="entry name" value="WD40 repeat-like"/>
    <property type="match status" value="1"/>
</dbReference>